<evidence type="ECO:0000256" key="1">
    <source>
        <dbReference type="SAM" id="Coils"/>
    </source>
</evidence>
<feature type="compositionally biased region" description="Basic residues" evidence="2">
    <location>
        <begin position="166"/>
        <end position="175"/>
    </location>
</feature>
<dbReference type="OrthoDB" id="8063754at2759"/>
<keyword evidence="4" id="KW-1185">Reference proteome</keyword>
<gene>
    <name evidence="3" type="ORF">RF55_24097</name>
</gene>
<name>A0A0J7JVI2_LASNI</name>
<evidence type="ECO:0000313" key="4">
    <source>
        <dbReference type="Proteomes" id="UP000036403"/>
    </source>
</evidence>
<feature type="region of interest" description="Disordered" evidence="2">
    <location>
        <begin position="166"/>
        <end position="212"/>
    </location>
</feature>
<sequence>MEKTLMEMITPGGRPGTSLENPPSTEVGLTDSGGGQPLFEVNPSSGNLLSSRVACTITTTNAESVLTDALQKQGKQGSSKPVGNQTEPQELNYYSEWQREIKARKALEHTIEKLQQHIMDLEKKVTLLSTEDKENTSLLNIASKEIIYFTDEEELSRETDWILKERKRPNKKRKALSSPDTPSPNQSKGTATLKQVDAGNMPRKNGTLKRQHLPPPIIVSGIETFGVLKKMIMEITTKDCKYTSHNNNVWKINVPDSDTYRATTNELSKRKIQWHTYEDKT</sequence>
<dbReference type="AlphaFoldDB" id="A0A0J7JVI2"/>
<feature type="coiled-coil region" evidence="1">
    <location>
        <begin position="104"/>
        <end position="131"/>
    </location>
</feature>
<feature type="compositionally biased region" description="Polar residues" evidence="2">
    <location>
        <begin position="178"/>
        <end position="193"/>
    </location>
</feature>
<accession>A0A0J7JVI2</accession>
<evidence type="ECO:0000313" key="3">
    <source>
        <dbReference type="EMBL" id="KMQ82119.1"/>
    </source>
</evidence>
<reference evidence="3 4" key="1">
    <citation type="submission" date="2015-04" db="EMBL/GenBank/DDBJ databases">
        <title>Lasius niger genome sequencing.</title>
        <authorList>
            <person name="Konorov E.A."/>
            <person name="Nikitin M.A."/>
            <person name="Kirill M.V."/>
            <person name="Chang P."/>
        </authorList>
    </citation>
    <scope>NUCLEOTIDE SEQUENCE [LARGE SCALE GENOMIC DNA]</scope>
    <source>
        <tissue evidence="3">Whole</tissue>
    </source>
</reference>
<feature type="compositionally biased region" description="Polar residues" evidence="2">
    <location>
        <begin position="73"/>
        <end position="89"/>
    </location>
</feature>
<protein>
    <submittedName>
        <fullName evidence="3">Nucleic-acid-binding protein from mobile element jockey-like protein</fullName>
    </submittedName>
</protein>
<feature type="region of interest" description="Disordered" evidence="2">
    <location>
        <begin position="1"/>
        <end position="34"/>
    </location>
</feature>
<dbReference type="EMBL" id="LBMM01028158">
    <property type="protein sequence ID" value="KMQ82119.1"/>
    <property type="molecule type" value="Genomic_DNA"/>
</dbReference>
<dbReference type="PaxDb" id="67767-A0A0J7JVI2"/>
<keyword evidence="1" id="KW-0175">Coiled coil</keyword>
<proteinExistence type="predicted"/>
<feature type="region of interest" description="Disordered" evidence="2">
    <location>
        <begin position="70"/>
        <end position="89"/>
    </location>
</feature>
<comment type="caution">
    <text evidence="3">The sequence shown here is derived from an EMBL/GenBank/DDBJ whole genome shotgun (WGS) entry which is preliminary data.</text>
</comment>
<evidence type="ECO:0000256" key="2">
    <source>
        <dbReference type="SAM" id="MobiDB-lite"/>
    </source>
</evidence>
<feature type="non-terminal residue" evidence="3">
    <location>
        <position position="281"/>
    </location>
</feature>
<organism evidence="3 4">
    <name type="scientific">Lasius niger</name>
    <name type="common">Black garden ant</name>
    <dbReference type="NCBI Taxonomy" id="67767"/>
    <lineage>
        <taxon>Eukaryota</taxon>
        <taxon>Metazoa</taxon>
        <taxon>Ecdysozoa</taxon>
        <taxon>Arthropoda</taxon>
        <taxon>Hexapoda</taxon>
        <taxon>Insecta</taxon>
        <taxon>Pterygota</taxon>
        <taxon>Neoptera</taxon>
        <taxon>Endopterygota</taxon>
        <taxon>Hymenoptera</taxon>
        <taxon>Apocrita</taxon>
        <taxon>Aculeata</taxon>
        <taxon>Formicoidea</taxon>
        <taxon>Formicidae</taxon>
        <taxon>Formicinae</taxon>
        <taxon>Lasius</taxon>
        <taxon>Lasius</taxon>
    </lineage>
</organism>
<dbReference type="Proteomes" id="UP000036403">
    <property type="component" value="Unassembled WGS sequence"/>
</dbReference>